<reference evidence="1 2" key="1">
    <citation type="submission" date="2015-05" db="EMBL/GenBank/DDBJ databases">
        <title>Photobacterium galathea sp. nov.</title>
        <authorList>
            <person name="Machado H."/>
            <person name="Gram L."/>
        </authorList>
    </citation>
    <scope>NUCLEOTIDE SEQUENCE [LARGE SCALE GENOMIC DNA]</scope>
    <source>
        <strain evidence="1 2">DSM 22954</strain>
    </source>
</reference>
<gene>
    <name evidence="1" type="ORF">ABT57_06150</name>
</gene>
<sequence>MDHKLKIEIGKIEKLKKNKKFECLFPNCSNMSIGSHSQQRGGQLKVISRNDEVYAMNFNMYEVLTKGESAFTLVKTRIKNASIYPGFCQNHDGQVFAPVEKHPLKLGDSLQAATLFLRTITYEVTRKRLAYFKTQKIIENCSKLLPLAVLENFKLQNLGRKKFIENDLPFYLSKAYSAYNSPDSGVLKTKWVVVDKIIKASSCTVFSPMRDTNERYHHQAIACPQVMSTFNLIPTDNETHIVVSWLAEHHDDNLWIDGAMETELEKFINYIAICESEDICLGPDLWESIDIFTRERVHEAIHHELHRGPLYEIPNIIRI</sequence>
<dbReference type="Proteomes" id="UP000035909">
    <property type="component" value="Unassembled WGS sequence"/>
</dbReference>
<proteinExistence type="predicted"/>
<dbReference type="RefSeq" id="WP_047884322.1">
    <property type="nucleotide sequence ID" value="NZ_LDOU01000006.1"/>
</dbReference>
<dbReference type="AlphaFoldDB" id="A0A0J1HET8"/>
<keyword evidence="2" id="KW-1185">Reference proteome</keyword>
<name>A0A0J1HET8_9GAMM</name>
<accession>A0A0J1HET8</accession>
<organism evidence="1 2">
    <name type="scientific">Photobacterium ganghwense</name>
    <dbReference type="NCBI Taxonomy" id="320778"/>
    <lineage>
        <taxon>Bacteria</taxon>
        <taxon>Pseudomonadati</taxon>
        <taxon>Pseudomonadota</taxon>
        <taxon>Gammaproteobacteria</taxon>
        <taxon>Vibrionales</taxon>
        <taxon>Vibrionaceae</taxon>
        <taxon>Photobacterium</taxon>
    </lineage>
</organism>
<dbReference type="EMBL" id="LDOU01000006">
    <property type="protein sequence ID" value="KLV10159.1"/>
    <property type="molecule type" value="Genomic_DNA"/>
</dbReference>
<comment type="caution">
    <text evidence="1">The sequence shown here is derived from an EMBL/GenBank/DDBJ whole genome shotgun (WGS) entry which is preliminary data.</text>
</comment>
<dbReference type="PATRIC" id="fig|320778.3.peg.1328"/>
<dbReference type="OrthoDB" id="583051at2"/>
<evidence type="ECO:0000313" key="1">
    <source>
        <dbReference type="EMBL" id="KLV10159.1"/>
    </source>
</evidence>
<evidence type="ECO:0000313" key="2">
    <source>
        <dbReference type="Proteomes" id="UP000035909"/>
    </source>
</evidence>
<protein>
    <submittedName>
        <fullName evidence="1">Uncharacterized protein</fullName>
    </submittedName>
</protein>